<evidence type="ECO:0000256" key="2">
    <source>
        <dbReference type="PIRSR" id="PIRSR002825-1"/>
    </source>
</evidence>
<protein>
    <submittedName>
        <fullName evidence="3">Ferric iron ABC transporter, iron-binding protein</fullName>
    </submittedName>
</protein>
<dbReference type="RefSeq" id="WP_088256056.1">
    <property type="nucleotide sequence ID" value="NZ_NIDE01000007.1"/>
</dbReference>
<dbReference type="InterPro" id="IPR026045">
    <property type="entry name" value="Ferric-bd"/>
</dbReference>
<comment type="caution">
    <text evidence="3">The sequence shown here is derived from an EMBL/GenBank/DDBJ whole genome shotgun (WGS) entry which is preliminary data.</text>
</comment>
<dbReference type="Proteomes" id="UP000214646">
    <property type="component" value="Unassembled WGS sequence"/>
</dbReference>
<dbReference type="PANTHER" id="PTHR30006:SF24">
    <property type="entry name" value="SLL0237 PROTEIN"/>
    <property type="match status" value="1"/>
</dbReference>
<dbReference type="Gene3D" id="3.40.190.10">
    <property type="entry name" value="Periplasmic binding protein-like II"/>
    <property type="match status" value="2"/>
</dbReference>
<sequence>MRSVHFLMSLGFLALLPLVSGCSTSEDQAGNVVVVYSSLDEEFAKPLAEQFEKETGIAVKLVSDTEKAQSSGLLNRLIEEKDRPQCDVFLSEDPVRSAVLKQKGISEPYLSPAATGLRPEFSDPDHHWTAMSARVRVLLINKKHPIFKTEPFPTSVYDLADPCYKGKVCIGNPLFGTTTLHCLAIFHYLGEEKAKQLFEDMLKNEVHVLPSDGDVEDRVEKGDFAFGLTDNDDGMTAIRESKGKKMDMVIPDEKGLGMLAPDAPVLIKNCPNPDNAKKFIDFMLRPETELALARTASQIPLRPDLKMPDDFAYPPFERMRGIPVNYSDLADRHDALVQGYLKDWTDRNANR</sequence>
<evidence type="ECO:0000313" key="4">
    <source>
        <dbReference type="Proteomes" id="UP000214646"/>
    </source>
</evidence>
<feature type="binding site" evidence="2">
    <location>
        <position position="92"/>
    </location>
    <ligand>
        <name>Fe cation</name>
        <dbReference type="ChEBI" id="CHEBI:24875"/>
    </ligand>
</feature>
<reference evidence="4" key="1">
    <citation type="submission" date="2017-06" db="EMBL/GenBank/DDBJ databases">
        <title>Genome analysis of Fimbriiglobus ruber SP5, the first member of the order Planctomycetales with confirmed chitinolytic capability.</title>
        <authorList>
            <person name="Ravin N.V."/>
            <person name="Rakitin A.L."/>
            <person name="Ivanova A.A."/>
            <person name="Beletsky A.V."/>
            <person name="Kulichevskaya I.S."/>
            <person name="Mardanov A.V."/>
            <person name="Dedysh S.N."/>
        </authorList>
    </citation>
    <scope>NUCLEOTIDE SEQUENCE [LARGE SCALE GENOMIC DNA]</scope>
    <source>
        <strain evidence="4">SP5</strain>
    </source>
</reference>
<name>A0A225DYA2_9BACT</name>
<dbReference type="PANTHER" id="PTHR30006">
    <property type="entry name" value="THIAMINE-BINDING PERIPLASMIC PROTEIN-RELATED"/>
    <property type="match status" value="1"/>
</dbReference>
<keyword evidence="1" id="KW-0732">Signal</keyword>
<dbReference type="PROSITE" id="PS51257">
    <property type="entry name" value="PROKAR_LIPOPROTEIN"/>
    <property type="match status" value="1"/>
</dbReference>
<gene>
    <name evidence="3" type="ORF">FRUB_04999</name>
</gene>
<dbReference type="PIRSF" id="PIRSF002825">
    <property type="entry name" value="CfbpA"/>
    <property type="match status" value="1"/>
</dbReference>
<evidence type="ECO:0000313" key="3">
    <source>
        <dbReference type="EMBL" id="OWK41107.1"/>
    </source>
</evidence>
<keyword evidence="2" id="KW-0479">Metal-binding</keyword>
<proteinExistence type="predicted"/>
<evidence type="ECO:0000256" key="1">
    <source>
        <dbReference type="ARBA" id="ARBA00022729"/>
    </source>
</evidence>
<dbReference type="Pfam" id="PF13343">
    <property type="entry name" value="SBP_bac_6"/>
    <property type="match status" value="1"/>
</dbReference>
<dbReference type="EMBL" id="NIDE01000007">
    <property type="protein sequence ID" value="OWK41107.1"/>
    <property type="molecule type" value="Genomic_DNA"/>
</dbReference>
<accession>A0A225DYA2</accession>
<keyword evidence="4" id="KW-1185">Reference proteome</keyword>
<dbReference type="CDD" id="cd13518">
    <property type="entry name" value="PBP2_Fe3_thiamine_like"/>
    <property type="match status" value="1"/>
</dbReference>
<dbReference type="GO" id="GO:0046872">
    <property type="term" value="F:metal ion binding"/>
    <property type="evidence" value="ECO:0007669"/>
    <property type="project" value="UniProtKB-KW"/>
</dbReference>
<dbReference type="AlphaFoldDB" id="A0A225DYA2"/>
<dbReference type="OrthoDB" id="9791045at2"/>
<keyword evidence="2" id="KW-0408">Iron</keyword>
<organism evidence="3 4">
    <name type="scientific">Fimbriiglobus ruber</name>
    <dbReference type="NCBI Taxonomy" id="1908690"/>
    <lineage>
        <taxon>Bacteria</taxon>
        <taxon>Pseudomonadati</taxon>
        <taxon>Planctomycetota</taxon>
        <taxon>Planctomycetia</taxon>
        <taxon>Gemmatales</taxon>
        <taxon>Gemmataceae</taxon>
        <taxon>Fimbriiglobus</taxon>
    </lineage>
</organism>
<dbReference type="SUPFAM" id="SSF53850">
    <property type="entry name" value="Periplasmic binding protein-like II"/>
    <property type="match status" value="1"/>
</dbReference>